<organism evidence="1 2">
    <name type="scientific">Dendrosporobacter quercicolus</name>
    <dbReference type="NCBI Taxonomy" id="146817"/>
    <lineage>
        <taxon>Bacteria</taxon>
        <taxon>Bacillati</taxon>
        <taxon>Bacillota</taxon>
        <taxon>Negativicutes</taxon>
        <taxon>Selenomonadales</taxon>
        <taxon>Sporomusaceae</taxon>
        <taxon>Dendrosporobacter</taxon>
    </lineage>
</organism>
<dbReference type="Pfam" id="PF11553">
    <property type="entry name" value="DUF3231"/>
    <property type="match status" value="1"/>
</dbReference>
<accession>A0A1G9YY91</accession>
<dbReference type="Proteomes" id="UP000214880">
    <property type="component" value="Unassembled WGS sequence"/>
</dbReference>
<gene>
    <name evidence="1" type="ORF">SAMN04488502_112102</name>
</gene>
<dbReference type="InterPro" id="IPR012347">
    <property type="entry name" value="Ferritin-like"/>
</dbReference>
<evidence type="ECO:0000313" key="2">
    <source>
        <dbReference type="Proteomes" id="UP000214880"/>
    </source>
</evidence>
<evidence type="ECO:0000313" key="1">
    <source>
        <dbReference type="EMBL" id="SDN13685.1"/>
    </source>
</evidence>
<dbReference type="OrthoDB" id="1680711at2"/>
<dbReference type="Gene3D" id="1.20.1260.10">
    <property type="match status" value="1"/>
</dbReference>
<proteinExistence type="predicted"/>
<protein>
    <recommendedName>
        <fullName evidence="3">Ferritin-like metal-binding protein YciE</fullName>
    </recommendedName>
</protein>
<dbReference type="InterPro" id="IPR021617">
    <property type="entry name" value="DUF3231"/>
</dbReference>
<sequence>MSIVDKVNSETRLVFNQFFDKEPLNYLEAAGLYGVIAQGRYNIAALEVMYNHAQDSNLKELIKEAIDRHTKTIIGQSEHLLQDSGGHLPSLSFKQRTLHKTDLNIPDDGRLSDGEIAITIGNMAKAAQVALLTALHQSYQLEVALMYRKMLDAGLDWDYRLLQLMLNRNWLPHLHKIEH</sequence>
<name>A0A1G9YY91_9FIRM</name>
<evidence type="ECO:0008006" key="3">
    <source>
        <dbReference type="Google" id="ProtNLM"/>
    </source>
</evidence>
<dbReference type="RefSeq" id="WP_092074791.1">
    <property type="nucleotide sequence ID" value="NZ_FNHB01000012.1"/>
</dbReference>
<dbReference type="EMBL" id="FNHB01000012">
    <property type="protein sequence ID" value="SDN13685.1"/>
    <property type="molecule type" value="Genomic_DNA"/>
</dbReference>
<dbReference type="AlphaFoldDB" id="A0A1G9YY91"/>
<reference evidence="1 2" key="1">
    <citation type="submission" date="2016-10" db="EMBL/GenBank/DDBJ databases">
        <authorList>
            <person name="de Groot N.N."/>
        </authorList>
    </citation>
    <scope>NUCLEOTIDE SEQUENCE [LARGE SCALE GENOMIC DNA]</scope>
    <source>
        <strain evidence="1 2">DSM 1736</strain>
    </source>
</reference>
<keyword evidence="2" id="KW-1185">Reference proteome</keyword>